<gene>
    <name evidence="2" type="ORF">D3876_07255</name>
</gene>
<comment type="caution">
    <text evidence="2">The sequence shown here is derived from an EMBL/GenBank/DDBJ whole genome shotgun (WGS) entry which is preliminary data.</text>
</comment>
<evidence type="ECO:0000256" key="1">
    <source>
        <dbReference type="SAM" id="MobiDB-lite"/>
    </source>
</evidence>
<dbReference type="OrthoDB" id="7405484at2"/>
<dbReference type="EMBL" id="QYUM01000002">
    <property type="protein sequence ID" value="RJF94052.1"/>
    <property type="molecule type" value="Genomic_DNA"/>
</dbReference>
<dbReference type="AlphaFoldDB" id="A0A418WS18"/>
<dbReference type="Proteomes" id="UP000286100">
    <property type="component" value="Unassembled WGS sequence"/>
</dbReference>
<feature type="region of interest" description="Disordered" evidence="1">
    <location>
        <begin position="151"/>
        <end position="173"/>
    </location>
</feature>
<evidence type="ECO:0000313" key="3">
    <source>
        <dbReference type="Proteomes" id="UP000286100"/>
    </source>
</evidence>
<dbReference type="InterPro" id="IPR022061">
    <property type="entry name" value="DUF3617"/>
</dbReference>
<evidence type="ECO:0000313" key="2">
    <source>
        <dbReference type="EMBL" id="RJF94052.1"/>
    </source>
</evidence>
<name>A0A418WS18_9SPHN</name>
<accession>A0A418WS18</accession>
<dbReference type="PROSITE" id="PS51257">
    <property type="entry name" value="PROKAR_LIPOPROTEIN"/>
    <property type="match status" value="1"/>
</dbReference>
<protein>
    <submittedName>
        <fullName evidence="2">DUF3617 domain-containing protein</fullName>
    </submittedName>
</protein>
<reference evidence="2 3" key="1">
    <citation type="submission" date="2018-09" db="EMBL/GenBank/DDBJ databases">
        <authorList>
            <person name="Zhu H."/>
        </authorList>
    </citation>
    <scope>NUCLEOTIDE SEQUENCE [LARGE SCALE GENOMIC DNA]</scope>
    <source>
        <strain evidence="2 3">K2R01-6</strain>
    </source>
</reference>
<organism evidence="2 3">
    <name type="scientific">Sphingomonas cavernae</name>
    <dbReference type="NCBI Taxonomy" id="2320861"/>
    <lineage>
        <taxon>Bacteria</taxon>
        <taxon>Pseudomonadati</taxon>
        <taxon>Pseudomonadota</taxon>
        <taxon>Alphaproteobacteria</taxon>
        <taxon>Sphingomonadales</taxon>
        <taxon>Sphingomonadaceae</taxon>
        <taxon>Sphingomonas</taxon>
    </lineage>
</organism>
<dbReference type="Pfam" id="PF12276">
    <property type="entry name" value="DUF3617"/>
    <property type="match status" value="1"/>
</dbReference>
<keyword evidence="3" id="KW-1185">Reference proteome</keyword>
<proteinExistence type="predicted"/>
<sequence>MKMKRVAMLTFLVLAACSKSPEEKAKDPAAMKSDMAQAAKFMAGQWDTTVEIVEADMPGMPPEMLKQMTGRTNKISHCMTREEADKNAEEMFKKQGDGNCSYKRFSMADGKIDAQMSCTGGQGGGTSEITMAGAYSADAYQMATEMKISNPQMPGGAMTMKAKTTGKRTGDCA</sequence>